<dbReference type="OrthoDB" id="18487at2759"/>
<dbReference type="Proteomes" id="UP000018208">
    <property type="component" value="Unassembled WGS sequence"/>
</dbReference>
<protein>
    <submittedName>
        <fullName evidence="3">Cysteine-rich membrane protein 1</fullName>
    </submittedName>
</protein>
<evidence type="ECO:0000313" key="3">
    <source>
        <dbReference type="EMBL" id="EST41622.1"/>
    </source>
</evidence>
<feature type="compositionally biased region" description="Pro residues" evidence="1">
    <location>
        <begin position="245"/>
        <end position="301"/>
    </location>
</feature>
<dbReference type="SMART" id="SM00261">
    <property type="entry name" value="FU"/>
    <property type="match status" value="3"/>
</dbReference>
<accession>V6LB26</accession>
<dbReference type="PANTHER" id="PTHR16861:SF4">
    <property type="entry name" value="SH3 DOMAIN PROTEIN (AFU_ORTHOLOGUE AFUA_1G13610)"/>
    <property type="match status" value="1"/>
</dbReference>
<dbReference type="PANTHER" id="PTHR16861">
    <property type="entry name" value="GLYCOPROTEIN 38"/>
    <property type="match status" value="1"/>
</dbReference>
<keyword evidence="5" id="KW-1185">Reference proteome</keyword>
<dbReference type="InterPro" id="IPR009030">
    <property type="entry name" value="Growth_fac_rcpt_cys_sf"/>
</dbReference>
<dbReference type="SUPFAM" id="SSF57184">
    <property type="entry name" value="Growth factor receptor domain"/>
    <property type="match status" value="2"/>
</dbReference>
<keyword evidence="2" id="KW-0472">Membrane</keyword>
<feature type="transmembrane region" description="Helical" evidence="2">
    <location>
        <begin position="314"/>
        <end position="338"/>
    </location>
</feature>
<evidence type="ECO:0000313" key="5">
    <source>
        <dbReference type="Proteomes" id="UP000018208"/>
    </source>
</evidence>
<dbReference type="InterPro" id="IPR006212">
    <property type="entry name" value="Furin_repeat"/>
</dbReference>
<keyword evidence="2" id="KW-1133">Transmembrane helix</keyword>
<dbReference type="EMBL" id="KI546169">
    <property type="protein sequence ID" value="EST41622.1"/>
    <property type="molecule type" value="Genomic_DNA"/>
</dbReference>
<dbReference type="EMBL" id="AUWU02000009">
    <property type="protein sequence ID" value="KAH0569593.1"/>
    <property type="molecule type" value="Genomic_DNA"/>
</dbReference>
<reference evidence="3 4" key="1">
    <citation type="journal article" date="2014" name="PLoS Genet.">
        <title>The Genome of Spironucleus salmonicida Highlights a Fish Pathogen Adapted to Fluctuating Environments.</title>
        <authorList>
            <person name="Xu F."/>
            <person name="Jerlstrom-Hultqvist J."/>
            <person name="Einarsson E."/>
            <person name="Astvaldsson A."/>
            <person name="Svard S.G."/>
            <person name="Andersson J.O."/>
        </authorList>
    </citation>
    <scope>NUCLEOTIDE SEQUENCE</scope>
    <source>
        <strain evidence="4">ATCC 50377</strain>
    </source>
</reference>
<evidence type="ECO:0000313" key="4">
    <source>
        <dbReference type="EMBL" id="KAH0569593.1"/>
    </source>
</evidence>
<dbReference type="AlphaFoldDB" id="V6LB26"/>
<dbReference type="VEuPathDB" id="GiardiaDB:SS50377_28547"/>
<dbReference type="CDD" id="cd12087">
    <property type="entry name" value="TM_EGFR-like"/>
    <property type="match status" value="1"/>
</dbReference>
<organism evidence="3">
    <name type="scientific">Spironucleus salmonicida</name>
    <dbReference type="NCBI Taxonomy" id="348837"/>
    <lineage>
        <taxon>Eukaryota</taxon>
        <taxon>Metamonada</taxon>
        <taxon>Diplomonadida</taxon>
        <taxon>Hexamitidae</taxon>
        <taxon>Hexamitinae</taxon>
        <taxon>Spironucleus</taxon>
    </lineage>
</organism>
<name>V6LB26_9EUKA</name>
<gene>
    <name evidence="3" type="ORF">SS50377_18975</name>
    <name evidence="4" type="ORF">SS50377_28547</name>
</gene>
<evidence type="ECO:0000256" key="2">
    <source>
        <dbReference type="SAM" id="Phobius"/>
    </source>
</evidence>
<reference evidence="4" key="2">
    <citation type="submission" date="2020-12" db="EMBL/GenBank/DDBJ databases">
        <title>New Spironucleus salmonicida genome in near-complete chromosomes.</title>
        <authorList>
            <person name="Xu F."/>
            <person name="Kurt Z."/>
            <person name="Jimenez-Gonzalez A."/>
            <person name="Astvaldsson A."/>
            <person name="Andersson J.O."/>
            <person name="Svard S.G."/>
        </authorList>
    </citation>
    <scope>NUCLEOTIDE SEQUENCE</scope>
    <source>
        <strain evidence="4">ATCC 50377</strain>
    </source>
</reference>
<feature type="region of interest" description="Disordered" evidence="1">
    <location>
        <begin position="245"/>
        <end position="308"/>
    </location>
</feature>
<dbReference type="Gene3D" id="2.10.220.10">
    <property type="entry name" value="Hormone Receptor, Insulin-like Growth Factor Receptor 1, Chain A, domain 2"/>
    <property type="match status" value="1"/>
</dbReference>
<keyword evidence="2" id="KW-0812">Transmembrane</keyword>
<evidence type="ECO:0000256" key="1">
    <source>
        <dbReference type="SAM" id="MobiDB-lite"/>
    </source>
</evidence>
<sequence>MTDTGTCSNRNTNCKANHFCPAINHNTVACIPCTEDMELGQGCYCKDNKVSINCKECNGTSCSTCLPGSFLNGTICTKCPKGCAECADSNSCQKCAVGFTMQDDKCVRVCNNNEECKDQGSTFCDMSTKRCAPCGQHCIICSSATVCNSCDLKTHITTIYGTCTPKCKDIEDGNYCKDGVPKPCAEGLESPCSCRYASNCASCNSAQDACDTCLPNVIKGNGGRCRDCATGFKLIGGMCWPETPVPAPPAPEPPTPDPNIPEPPVPEPPTPEPSGPDPVTPEPVPPSPPVPVPVAPTPSSPDPEVNSQNLSSGAVTGIVIGVLLVVGAIGGGLAYYFIRKAKKRVEQQ</sequence>
<proteinExistence type="predicted"/>